<sequence length="436" mass="47536">MQRFGPWCCAVIALVSLLPQAQAQAARPAHVRVVQQGEGYQLQVDGAPFLVKGAGMGSGGQAALVAAGGNAFRTWDSDDVAKTTAMLDQAQANGLKVSLGLVVARERHGFDYGDAQAVAGQRERLRKQVMAYKDHPALLTWLVGNELNLESTDLRVWDAVGELARMIHRLDPHHPVMTTLAGFDKPLIEAIKTRAPALDLIGIQLYGDIDALHDKLESSGWRGPYIVTEWGPTGHWESPTTAWGAAIEDDASRKAQLLAQRYARDIASDTRQGLGSYVFLWGNKQERTPTWYGLFLADGSATPSVDAMQRAWTGHWPANRSPSITPIVLEGRQAIDSVTLRPGQPVTAAVQTQDPDGDALEVRWQIREESTATSVGGDPEQVPTVMPTSFRAVEIGKAYFAAPARAGHYRLFVEVRDGKGHAAYANFPFRVQEDVR</sequence>
<comment type="caution">
    <text evidence="2">The sequence shown here is derived from an EMBL/GenBank/DDBJ whole genome shotgun (WGS) entry which is preliminary data.</text>
</comment>
<dbReference type="OrthoDB" id="9758603at2"/>
<accession>A0A4V1N0X4</accession>
<evidence type="ECO:0000313" key="2">
    <source>
        <dbReference type="EMBL" id="RXR03559.1"/>
    </source>
</evidence>
<name>A0A4V1N0X4_9GAMM</name>
<dbReference type="SUPFAM" id="SSF51445">
    <property type="entry name" value="(Trans)glycosidases"/>
    <property type="match status" value="1"/>
</dbReference>
<dbReference type="InterPro" id="IPR017853">
    <property type="entry name" value="GH"/>
</dbReference>
<feature type="chain" id="PRO_5020947456" description="Glycoside hydrolase family 2 catalytic domain-containing protein" evidence="1">
    <location>
        <begin position="26"/>
        <end position="436"/>
    </location>
</feature>
<dbReference type="EMBL" id="SAWZ01000007">
    <property type="protein sequence ID" value="RXR03559.1"/>
    <property type="molecule type" value="Genomic_DNA"/>
</dbReference>
<evidence type="ECO:0000256" key="1">
    <source>
        <dbReference type="SAM" id="SignalP"/>
    </source>
</evidence>
<dbReference type="AlphaFoldDB" id="A0A4V1N0X4"/>
<keyword evidence="1" id="KW-0732">Signal</keyword>
<evidence type="ECO:0000313" key="3">
    <source>
        <dbReference type="Proteomes" id="UP000289784"/>
    </source>
</evidence>
<evidence type="ECO:0008006" key="4">
    <source>
        <dbReference type="Google" id="ProtNLM"/>
    </source>
</evidence>
<protein>
    <recommendedName>
        <fullName evidence="4">Glycoside hydrolase family 2 catalytic domain-containing protein</fullName>
    </recommendedName>
</protein>
<keyword evidence="3" id="KW-1185">Reference proteome</keyword>
<proteinExistence type="predicted"/>
<dbReference type="Proteomes" id="UP000289784">
    <property type="component" value="Unassembled WGS sequence"/>
</dbReference>
<dbReference type="Gene3D" id="3.20.20.80">
    <property type="entry name" value="Glycosidases"/>
    <property type="match status" value="1"/>
</dbReference>
<dbReference type="Gene3D" id="2.60.40.10">
    <property type="entry name" value="Immunoglobulins"/>
    <property type="match status" value="1"/>
</dbReference>
<organism evidence="2 3">
    <name type="scientific">Pseudoxanthomonas composti</name>
    <dbReference type="NCBI Taxonomy" id="2137479"/>
    <lineage>
        <taxon>Bacteria</taxon>
        <taxon>Pseudomonadati</taxon>
        <taxon>Pseudomonadota</taxon>
        <taxon>Gammaproteobacteria</taxon>
        <taxon>Lysobacterales</taxon>
        <taxon>Lysobacteraceae</taxon>
        <taxon>Pseudoxanthomonas</taxon>
    </lineage>
</organism>
<dbReference type="InterPro" id="IPR013783">
    <property type="entry name" value="Ig-like_fold"/>
</dbReference>
<feature type="signal peptide" evidence="1">
    <location>
        <begin position="1"/>
        <end position="25"/>
    </location>
</feature>
<reference evidence="2 3" key="1">
    <citation type="submission" date="2019-01" db="EMBL/GenBank/DDBJ databases">
        <title>Pseudoxanthomonas composti sp. nov., isolated from compost.</title>
        <authorList>
            <person name="Yang G."/>
        </authorList>
    </citation>
    <scope>NUCLEOTIDE SEQUENCE [LARGE SCALE GENOMIC DNA]</scope>
    <source>
        <strain evidence="2 3">GSS15</strain>
    </source>
</reference>
<gene>
    <name evidence="2" type="ORF">EPA99_13415</name>
</gene>